<feature type="chain" id="PRO_5005891832" evidence="5">
    <location>
        <begin position="24"/>
        <end position="147"/>
    </location>
</feature>
<dbReference type="WBParaSite" id="PTRK_0000845200.1">
    <property type="protein sequence ID" value="PTRK_0000845200.1"/>
    <property type="gene ID" value="PTRK_0000845200"/>
</dbReference>
<keyword evidence="6" id="KW-1185">Reference proteome</keyword>
<evidence type="ECO:0000256" key="2">
    <source>
        <dbReference type="ARBA" id="ARBA00010112"/>
    </source>
</evidence>
<dbReference type="PANTHER" id="PTHR21700">
    <property type="entry name" value="TRANSTHYRETIN-LIKE FAMILY PROTEIN-RELATED"/>
    <property type="match status" value="1"/>
</dbReference>
<dbReference type="AlphaFoldDB" id="A0A0N4ZK18"/>
<protein>
    <submittedName>
        <fullName evidence="7">Transthyretin-like family protein</fullName>
    </submittedName>
</protein>
<dbReference type="Proteomes" id="UP000038045">
    <property type="component" value="Unplaced"/>
</dbReference>
<evidence type="ECO:0000256" key="4">
    <source>
        <dbReference type="ARBA" id="ARBA00022729"/>
    </source>
</evidence>
<proteinExistence type="inferred from homology"/>
<reference evidence="7" key="1">
    <citation type="submission" date="2017-02" db="UniProtKB">
        <authorList>
            <consortium name="WormBaseParasite"/>
        </authorList>
    </citation>
    <scope>IDENTIFICATION</scope>
</reference>
<dbReference type="GO" id="GO:0005576">
    <property type="term" value="C:extracellular region"/>
    <property type="evidence" value="ECO:0007669"/>
    <property type="project" value="UniProtKB-SubCell"/>
</dbReference>
<dbReference type="InterPro" id="IPR008969">
    <property type="entry name" value="CarboxyPept-like_regulatory"/>
</dbReference>
<keyword evidence="4 5" id="KW-0732">Signal</keyword>
<evidence type="ECO:0000313" key="7">
    <source>
        <dbReference type="WBParaSite" id="PTRK_0000845200.1"/>
    </source>
</evidence>
<comment type="similarity">
    <text evidence="2">Belongs to the nematode transthyretin-like family.</text>
</comment>
<dbReference type="Gene3D" id="2.60.40.3330">
    <property type="match status" value="1"/>
</dbReference>
<evidence type="ECO:0000256" key="3">
    <source>
        <dbReference type="ARBA" id="ARBA00022525"/>
    </source>
</evidence>
<comment type="subcellular location">
    <subcellularLocation>
        <location evidence="1">Secreted</location>
    </subcellularLocation>
</comment>
<name>A0A0N4ZK18_PARTI</name>
<evidence type="ECO:0000256" key="5">
    <source>
        <dbReference type="SAM" id="SignalP"/>
    </source>
</evidence>
<organism evidence="6 7">
    <name type="scientific">Parastrongyloides trichosuri</name>
    <name type="common">Possum-specific nematode worm</name>
    <dbReference type="NCBI Taxonomy" id="131310"/>
    <lineage>
        <taxon>Eukaryota</taxon>
        <taxon>Metazoa</taxon>
        <taxon>Ecdysozoa</taxon>
        <taxon>Nematoda</taxon>
        <taxon>Chromadorea</taxon>
        <taxon>Rhabditida</taxon>
        <taxon>Tylenchina</taxon>
        <taxon>Panagrolaimomorpha</taxon>
        <taxon>Strongyloidoidea</taxon>
        <taxon>Strongyloididae</taxon>
        <taxon>Parastrongyloides</taxon>
    </lineage>
</organism>
<dbReference type="SUPFAM" id="SSF49464">
    <property type="entry name" value="Carboxypeptidase regulatory domain-like"/>
    <property type="match status" value="1"/>
</dbReference>
<sequence length="147" mass="17288">MKLYLYISILIILCSLNSLHVYSNPIGWDQHVRVKGTIYCGGEPMEDVRVQLWERDLISRDDFLGETYTDEDGFFQVEGVERELFTIQPYITIRPKCLSVRKGNSKCYKTFRLQVGPKAISITNEKRYEVFNNIEMTKDYRDQKNVC</sequence>
<evidence type="ECO:0000256" key="1">
    <source>
        <dbReference type="ARBA" id="ARBA00004613"/>
    </source>
</evidence>
<dbReference type="GO" id="GO:0009986">
    <property type="term" value="C:cell surface"/>
    <property type="evidence" value="ECO:0007669"/>
    <property type="project" value="InterPro"/>
</dbReference>
<dbReference type="InterPro" id="IPR038479">
    <property type="entry name" value="Transthyretin-like_sf"/>
</dbReference>
<evidence type="ECO:0000313" key="6">
    <source>
        <dbReference type="Proteomes" id="UP000038045"/>
    </source>
</evidence>
<accession>A0A0N4ZK18</accession>
<keyword evidence="3" id="KW-0964">Secreted</keyword>
<feature type="signal peptide" evidence="5">
    <location>
        <begin position="1"/>
        <end position="23"/>
    </location>
</feature>
<dbReference type="InterPro" id="IPR001534">
    <property type="entry name" value="Transthyretin-like"/>
</dbReference>
<dbReference type="Pfam" id="PF01060">
    <property type="entry name" value="TTR-52"/>
    <property type="match status" value="1"/>
</dbReference>